<accession>A0ABR7EGP3</accession>
<organism evidence="1 2">
    <name type="scientific">Christensenella tenuis</name>
    <dbReference type="NCBI Taxonomy" id="2763033"/>
    <lineage>
        <taxon>Bacteria</taxon>
        <taxon>Bacillati</taxon>
        <taxon>Bacillota</taxon>
        <taxon>Clostridia</taxon>
        <taxon>Christensenellales</taxon>
        <taxon>Christensenellaceae</taxon>
        <taxon>Christensenella</taxon>
    </lineage>
</organism>
<reference evidence="1 2" key="1">
    <citation type="submission" date="2020-08" db="EMBL/GenBank/DDBJ databases">
        <title>Genome public.</title>
        <authorList>
            <person name="Liu C."/>
            <person name="Sun Q."/>
        </authorList>
    </citation>
    <scope>NUCLEOTIDE SEQUENCE [LARGE SCALE GENOMIC DNA]</scope>
    <source>
        <strain evidence="1 2">NSJ-35</strain>
    </source>
</reference>
<keyword evidence="2" id="KW-1185">Reference proteome</keyword>
<dbReference type="InterPro" id="IPR012349">
    <property type="entry name" value="Split_barrel_FMN-bd"/>
</dbReference>
<evidence type="ECO:0000313" key="2">
    <source>
        <dbReference type="Proteomes" id="UP000606889"/>
    </source>
</evidence>
<dbReference type="EMBL" id="JACOON010000006">
    <property type="protein sequence ID" value="MBC5648932.1"/>
    <property type="molecule type" value="Genomic_DNA"/>
</dbReference>
<dbReference type="Pfam" id="PF12900">
    <property type="entry name" value="Pyridox_ox_2"/>
    <property type="match status" value="1"/>
</dbReference>
<gene>
    <name evidence="1" type="ORF">H8S18_11340</name>
</gene>
<dbReference type="Gene3D" id="2.30.110.10">
    <property type="entry name" value="Electron Transport, Fmn-binding Protein, Chain A"/>
    <property type="match status" value="1"/>
</dbReference>
<dbReference type="RefSeq" id="WP_186858390.1">
    <property type="nucleotide sequence ID" value="NZ_JACOON010000006.1"/>
</dbReference>
<dbReference type="Proteomes" id="UP000606889">
    <property type="component" value="Unassembled WGS sequence"/>
</dbReference>
<evidence type="ECO:0000313" key="1">
    <source>
        <dbReference type="EMBL" id="MBC5648932.1"/>
    </source>
</evidence>
<dbReference type="PANTHER" id="PTHR34071">
    <property type="entry name" value="5-NITROIMIDAZOLE ANTIBIOTICS RESISTANCE PROTEIN, NIMA-FAMILY-RELATED PROTEIN-RELATED"/>
    <property type="match status" value="1"/>
</dbReference>
<dbReference type="PANTHER" id="PTHR34071:SF2">
    <property type="entry name" value="FLAVIN-NUCLEOTIDE-BINDING PROTEIN"/>
    <property type="match status" value="1"/>
</dbReference>
<sequence length="159" mass="17810">MREMRRKERAMAEKEARRVLHACEYAVLSMVGPDGKPYAVPISPAGVGNTVYFHCAPAGYKLECMEHEPEVCLVCAEDIVPLPEQFSTTYRSAIAYGRAKAVTDDAEKIRALRLICEKYAPSNMEGFDEAIRKSLAHTGIVKIELREVSGKQKKHPKEK</sequence>
<dbReference type="SUPFAM" id="SSF50475">
    <property type="entry name" value="FMN-binding split barrel"/>
    <property type="match status" value="1"/>
</dbReference>
<comment type="caution">
    <text evidence="1">The sequence shown here is derived from an EMBL/GenBank/DDBJ whole genome shotgun (WGS) entry which is preliminary data.</text>
</comment>
<name>A0ABR7EGP3_9FIRM</name>
<protein>
    <submittedName>
        <fullName evidence="1">Pyridoxamine 5'-phosphate oxidase family protein</fullName>
    </submittedName>
</protein>
<dbReference type="InterPro" id="IPR024747">
    <property type="entry name" value="Pyridox_Oxase-rel"/>
</dbReference>
<proteinExistence type="predicted"/>